<keyword evidence="4" id="KW-0547">Nucleotide-binding</keyword>
<reference evidence="10 11" key="1">
    <citation type="journal article" date="2018" name="Mol. Genet. Genomics">
        <title>The red deer Cervus elaphus genome CerEla1.0: sequencing, annotating, genes, and chromosomes.</title>
        <authorList>
            <person name="Bana N.A."/>
            <person name="Nyiri A."/>
            <person name="Nagy J."/>
            <person name="Frank K."/>
            <person name="Nagy T."/>
            <person name="Steger V."/>
            <person name="Schiller M."/>
            <person name="Lakatos P."/>
            <person name="Sugar L."/>
            <person name="Horn P."/>
            <person name="Barta E."/>
            <person name="Orosz L."/>
        </authorList>
    </citation>
    <scope>NUCLEOTIDE SEQUENCE [LARGE SCALE GENOMIC DNA]</scope>
    <source>
        <strain evidence="10">Hungarian</strain>
    </source>
</reference>
<dbReference type="InterPro" id="IPR000719">
    <property type="entry name" value="Prot_kinase_dom"/>
</dbReference>
<evidence type="ECO:0000256" key="6">
    <source>
        <dbReference type="ARBA" id="ARBA00022840"/>
    </source>
</evidence>
<sequence length="200" mass="22287">MAISANKDACTEIYKILHTIRDDRFAKVKLAQHVVTGLQELLPEVNSMKVLNHPNTVKLPKVTDTEEKLSSLRNTWGGMHTFLDEQGCMTKAGARGRFRQLLLALQHCHQQGTVCLDLTLSSMLLDENQKVKILDFSLSNEYNPREKLLSAALLPTHPLSSSWGGATRAHLWTCKALTSSYSHVNWVLPLPGTRFLAALA</sequence>
<evidence type="ECO:0000313" key="10">
    <source>
        <dbReference type="EMBL" id="OWK08971.1"/>
    </source>
</evidence>
<evidence type="ECO:0000256" key="7">
    <source>
        <dbReference type="ARBA" id="ARBA00047899"/>
    </source>
</evidence>
<feature type="domain" description="Protein kinase" evidence="9">
    <location>
        <begin position="1"/>
        <end position="200"/>
    </location>
</feature>
<evidence type="ECO:0000256" key="4">
    <source>
        <dbReference type="ARBA" id="ARBA00022741"/>
    </source>
</evidence>
<dbReference type="GO" id="GO:0005524">
    <property type="term" value="F:ATP binding"/>
    <property type="evidence" value="ECO:0007669"/>
    <property type="project" value="UniProtKB-KW"/>
</dbReference>
<dbReference type="GO" id="GO:0000226">
    <property type="term" value="P:microtubule cytoskeleton organization"/>
    <property type="evidence" value="ECO:0007669"/>
    <property type="project" value="TreeGrafter"/>
</dbReference>
<dbReference type="PANTHER" id="PTHR24346:SF56">
    <property type="entry name" value="SERINE_THREONINE-PROTEIN KINASE MARK2"/>
    <property type="match status" value="1"/>
</dbReference>
<evidence type="ECO:0000256" key="2">
    <source>
        <dbReference type="ARBA" id="ARBA00022527"/>
    </source>
</evidence>
<evidence type="ECO:0000313" key="11">
    <source>
        <dbReference type="Proteomes" id="UP000242450"/>
    </source>
</evidence>
<dbReference type="GO" id="GO:0035556">
    <property type="term" value="P:intracellular signal transduction"/>
    <property type="evidence" value="ECO:0007669"/>
    <property type="project" value="TreeGrafter"/>
</dbReference>
<gene>
    <name evidence="10" type="ORF">Celaphus_00015250</name>
</gene>
<dbReference type="GO" id="GO:0050321">
    <property type="term" value="F:tau-protein kinase activity"/>
    <property type="evidence" value="ECO:0007669"/>
    <property type="project" value="TreeGrafter"/>
</dbReference>
<evidence type="ECO:0000256" key="1">
    <source>
        <dbReference type="ARBA" id="ARBA00012513"/>
    </source>
</evidence>
<dbReference type="GO" id="GO:0005737">
    <property type="term" value="C:cytoplasm"/>
    <property type="evidence" value="ECO:0007669"/>
    <property type="project" value="TreeGrafter"/>
</dbReference>
<comment type="caution">
    <text evidence="10">The sequence shown here is derived from an EMBL/GenBank/DDBJ whole genome shotgun (WGS) entry which is preliminary data.</text>
</comment>
<dbReference type="EC" id="2.7.11.1" evidence="1"/>
<dbReference type="PANTHER" id="PTHR24346">
    <property type="entry name" value="MAP/MICROTUBULE AFFINITY-REGULATING KINASE"/>
    <property type="match status" value="1"/>
</dbReference>
<evidence type="ECO:0000256" key="8">
    <source>
        <dbReference type="ARBA" id="ARBA00048679"/>
    </source>
</evidence>
<dbReference type="AlphaFoldDB" id="A0A212CSI6"/>
<dbReference type="SUPFAM" id="SSF56112">
    <property type="entry name" value="Protein kinase-like (PK-like)"/>
    <property type="match status" value="1"/>
</dbReference>
<accession>A0A212CSI6</accession>
<keyword evidence="5" id="KW-0418">Kinase</keyword>
<dbReference type="SMART" id="SM00220">
    <property type="entry name" value="S_TKc"/>
    <property type="match status" value="1"/>
</dbReference>
<comment type="catalytic activity">
    <reaction evidence="7">
        <text>L-threonyl-[protein] + ATP = O-phospho-L-threonyl-[protein] + ADP + H(+)</text>
        <dbReference type="Rhea" id="RHEA:46608"/>
        <dbReference type="Rhea" id="RHEA-COMP:11060"/>
        <dbReference type="Rhea" id="RHEA-COMP:11605"/>
        <dbReference type="ChEBI" id="CHEBI:15378"/>
        <dbReference type="ChEBI" id="CHEBI:30013"/>
        <dbReference type="ChEBI" id="CHEBI:30616"/>
        <dbReference type="ChEBI" id="CHEBI:61977"/>
        <dbReference type="ChEBI" id="CHEBI:456216"/>
        <dbReference type="EC" id="2.7.11.1"/>
    </reaction>
</comment>
<dbReference type="PROSITE" id="PS50011">
    <property type="entry name" value="PROTEIN_KINASE_DOM"/>
    <property type="match status" value="1"/>
</dbReference>
<keyword evidence="6" id="KW-0067">ATP-binding</keyword>
<keyword evidence="3" id="KW-0808">Transferase</keyword>
<protein>
    <recommendedName>
        <fullName evidence="1">non-specific serine/threonine protein kinase</fullName>
        <ecNumber evidence="1">2.7.11.1</ecNumber>
    </recommendedName>
</protein>
<comment type="catalytic activity">
    <reaction evidence="8">
        <text>L-seryl-[protein] + ATP = O-phospho-L-seryl-[protein] + ADP + H(+)</text>
        <dbReference type="Rhea" id="RHEA:17989"/>
        <dbReference type="Rhea" id="RHEA-COMP:9863"/>
        <dbReference type="Rhea" id="RHEA-COMP:11604"/>
        <dbReference type="ChEBI" id="CHEBI:15378"/>
        <dbReference type="ChEBI" id="CHEBI:29999"/>
        <dbReference type="ChEBI" id="CHEBI:30616"/>
        <dbReference type="ChEBI" id="CHEBI:83421"/>
        <dbReference type="ChEBI" id="CHEBI:456216"/>
        <dbReference type="EC" id="2.7.11.1"/>
    </reaction>
</comment>
<dbReference type="Proteomes" id="UP000242450">
    <property type="component" value="Chromosome 13"/>
</dbReference>
<organism evidence="10 11">
    <name type="scientific">Cervus elaphus hippelaphus</name>
    <name type="common">European red deer</name>
    <dbReference type="NCBI Taxonomy" id="46360"/>
    <lineage>
        <taxon>Eukaryota</taxon>
        <taxon>Metazoa</taxon>
        <taxon>Chordata</taxon>
        <taxon>Craniata</taxon>
        <taxon>Vertebrata</taxon>
        <taxon>Euteleostomi</taxon>
        <taxon>Mammalia</taxon>
        <taxon>Eutheria</taxon>
        <taxon>Laurasiatheria</taxon>
        <taxon>Artiodactyla</taxon>
        <taxon>Ruminantia</taxon>
        <taxon>Pecora</taxon>
        <taxon>Cervidae</taxon>
        <taxon>Cervinae</taxon>
        <taxon>Cervus</taxon>
    </lineage>
</organism>
<proteinExistence type="predicted"/>
<name>A0A212CSI6_CEREH</name>
<evidence type="ECO:0000259" key="9">
    <source>
        <dbReference type="PROSITE" id="PS50011"/>
    </source>
</evidence>
<evidence type="ECO:0000256" key="3">
    <source>
        <dbReference type="ARBA" id="ARBA00022679"/>
    </source>
</evidence>
<evidence type="ECO:0000256" key="5">
    <source>
        <dbReference type="ARBA" id="ARBA00022777"/>
    </source>
</evidence>
<dbReference type="OrthoDB" id="9807223at2759"/>
<keyword evidence="2" id="KW-0723">Serine/threonine-protein kinase</keyword>
<dbReference type="EMBL" id="MKHE01000013">
    <property type="protein sequence ID" value="OWK08971.1"/>
    <property type="molecule type" value="Genomic_DNA"/>
</dbReference>
<dbReference type="Gene3D" id="1.10.510.10">
    <property type="entry name" value="Transferase(Phosphotransferase) domain 1"/>
    <property type="match status" value="1"/>
</dbReference>
<keyword evidence="11" id="KW-1185">Reference proteome</keyword>
<dbReference type="InterPro" id="IPR011009">
    <property type="entry name" value="Kinase-like_dom_sf"/>
</dbReference>
<dbReference type="Pfam" id="PF00069">
    <property type="entry name" value="Pkinase"/>
    <property type="match status" value="1"/>
</dbReference>